<evidence type="ECO:0000256" key="1">
    <source>
        <dbReference type="ARBA" id="ARBA00004383"/>
    </source>
</evidence>
<dbReference type="InterPro" id="IPR004961">
    <property type="entry name" value="Lipase_chaperone"/>
</dbReference>
<keyword evidence="9 11" id="KW-0472">Membrane</keyword>
<evidence type="ECO:0000256" key="4">
    <source>
        <dbReference type="ARBA" id="ARBA00022519"/>
    </source>
</evidence>
<comment type="function">
    <text evidence="11">May be involved in the folding of the extracellular lipase during its passage through the periplasm.</text>
</comment>
<accession>A0A4R7AZ06</accession>
<dbReference type="GO" id="GO:0016042">
    <property type="term" value="P:lipid catabolic process"/>
    <property type="evidence" value="ECO:0007669"/>
    <property type="project" value="UniProtKB-UniRule"/>
</dbReference>
<evidence type="ECO:0000256" key="2">
    <source>
        <dbReference type="ARBA" id="ARBA00010358"/>
    </source>
</evidence>
<evidence type="ECO:0000256" key="11">
    <source>
        <dbReference type="HAMAP-Rule" id="MF_00790"/>
    </source>
</evidence>
<sequence length="304" mass="33357">MRAGILLTLFGGLALGGWLWARAAPAPIALVARAPAAMQGTAPSQRGTRVDGAARDDAGGALRIDMGLRRLFDYFLATYGERDMSTIRKALQQNLQHSLSAKALQQALALFDRYVAYRQALAGLKLSADSSVADRLDRIAAIRPRFFSPQEVQGLFGAEDAYDRFTVARLRIQTNPTLTAAEKQAELAQLESALPPDLLAARREPVIQLTLSEAEAKLRQQGGSEQDVYALRSRMVGQAAADRLSQLDREQAAWQQRIDGYLRQRQQILADPARAAEQKQQAISALETANFNAQERLRLGAYTP</sequence>
<dbReference type="Proteomes" id="UP000295611">
    <property type="component" value="Unassembled WGS sequence"/>
</dbReference>
<evidence type="ECO:0000313" key="14">
    <source>
        <dbReference type="Proteomes" id="UP000295611"/>
    </source>
</evidence>
<dbReference type="AlphaFoldDB" id="A0A4R7AZ06"/>
<proteinExistence type="inferred from homology"/>
<evidence type="ECO:0000256" key="8">
    <source>
        <dbReference type="ARBA" id="ARBA00023098"/>
    </source>
</evidence>
<dbReference type="EMBL" id="SNZP01000014">
    <property type="protein sequence ID" value="TDR73327.1"/>
    <property type="molecule type" value="Genomic_DNA"/>
</dbReference>
<keyword evidence="10 11" id="KW-0143">Chaperone</keyword>
<dbReference type="SUPFAM" id="SSF158855">
    <property type="entry name" value="Lipase chaperone-like"/>
    <property type="match status" value="1"/>
</dbReference>
<evidence type="ECO:0000313" key="13">
    <source>
        <dbReference type="EMBL" id="TDR73327.1"/>
    </source>
</evidence>
<organism evidence="13 14">
    <name type="scientific">Paludibacterium purpuratum</name>
    <dbReference type="NCBI Taxonomy" id="1144873"/>
    <lineage>
        <taxon>Bacteria</taxon>
        <taxon>Pseudomonadati</taxon>
        <taxon>Pseudomonadota</taxon>
        <taxon>Betaproteobacteria</taxon>
        <taxon>Neisseriales</taxon>
        <taxon>Chromobacteriaceae</taxon>
        <taxon>Paludibacterium</taxon>
    </lineage>
</organism>
<evidence type="ECO:0000256" key="6">
    <source>
        <dbReference type="ARBA" id="ARBA00022963"/>
    </source>
</evidence>
<keyword evidence="14" id="KW-1185">Reference proteome</keyword>
<dbReference type="Pfam" id="PF03280">
    <property type="entry name" value="Lipase_chap"/>
    <property type="match status" value="1"/>
</dbReference>
<feature type="coiled-coil region" evidence="12">
    <location>
        <begin position="244"/>
        <end position="296"/>
    </location>
</feature>
<keyword evidence="8 11" id="KW-0443">Lipid metabolism</keyword>
<evidence type="ECO:0000256" key="9">
    <source>
        <dbReference type="ARBA" id="ARBA00023136"/>
    </source>
</evidence>
<dbReference type="GO" id="GO:0006457">
    <property type="term" value="P:protein folding"/>
    <property type="evidence" value="ECO:0007669"/>
    <property type="project" value="UniProtKB-UniRule"/>
</dbReference>
<dbReference type="OrthoDB" id="8903554at2"/>
<name>A0A4R7AZ06_9NEIS</name>
<dbReference type="HAMAP" id="MF_00790">
    <property type="entry name" value="Lipase_chap"/>
    <property type="match status" value="1"/>
</dbReference>
<keyword evidence="7 11" id="KW-1133">Transmembrane helix</keyword>
<evidence type="ECO:0000256" key="7">
    <source>
        <dbReference type="ARBA" id="ARBA00022989"/>
    </source>
</evidence>
<dbReference type="RefSeq" id="WP_133683102.1">
    <property type="nucleotide sequence ID" value="NZ_SNZP01000014.1"/>
</dbReference>
<dbReference type="GO" id="GO:0005886">
    <property type="term" value="C:plasma membrane"/>
    <property type="evidence" value="ECO:0007669"/>
    <property type="project" value="UniProtKB-SubCell"/>
</dbReference>
<keyword evidence="6 11" id="KW-0442">Lipid degradation</keyword>
<comment type="caution">
    <text evidence="13">The sequence shown here is derived from an EMBL/GenBank/DDBJ whole genome shotgun (WGS) entry which is preliminary data.</text>
</comment>
<evidence type="ECO:0000256" key="5">
    <source>
        <dbReference type="ARBA" id="ARBA00022692"/>
    </source>
</evidence>
<protein>
    <recommendedName>
        <fullName evidence="11">Lipase chaperone</fullName>
    </recommendedName>
    <alternativeName>
        <fullName evidence="11">Lipase activator protein</fullName>
    </alternativeName>
    <alternativeName>
        <fullName evidence="11">Lipase foldase</fullName>
    </alternativeName>
    <alternativeName>
        <fullName evidence="11">Lipase helper protein</fullName>
    </alternativeName>
    <alternativeName>
        <fullName evidence="11">Lipase modulator</fullName>
    </alternativeName>
</protein>
<evidence type="ECO:0000256" key="10">
    <source>
        <dbReference type="ARBA" id="ARBA00023186"/>
    </source>
</evidence>
<keyword evidence="3 11" id="KW-1003">Cell membrane</keyword>
<keyword evidence="5 11" id="KW-0812">Transmembrane</keyword>
<comment type="subcellular location">
    <subcellularLocation>
        <location evidence="1">Cell inner membrane</location>
        <topology evidence="1">Single-pass membrane protein</topology>
        <orientation evidence="1">Periplasmic side</orientation>
    </subcellularLocation>
</comment>
<gene>
    <name evidence="11" type="primary">lifO</name>
    <name evidence="13" type="ORF">DFP86_11489</name>
</gene>
<evidence type="ECO:0000256" key="3">
    <source>
        <dbReference type="ARBA" id="ARBA00022475"/>
    </source>
</evidence>
<evidence type="ECO:0000256" key="12">
    <source>
        <dbReference type="SAM" id="Coils"/>
    </source>
</evidence>
<comment type="similarity">
    <text evidence="2 11">Belongs to the lipase chaperone family.</text>
</comment>
<keyword evidence="12" id="KW-0175">Coiled coil</keyword>
<dbReference type="GO" id="GO:0051082">
    <property type="term" value="F:unfolded protein binding"/>
    <property type="evidence" value="ECO:0007669"/>
    <property type="project" value="UniProtKB-UniRule"/>
</dbReference>
<keyword evidence="4 11" id="KW-0997">Cell inner membrane</keyword>
<reference evidence="13 14" key="1">
    <citation type="submission" date="2019-03" db="EMBL/GenBank/DDBJ databases">
        <title>Genomic Encyclopedia of Type Strains, Phase III (KMG-III): the genomes of soil and plant-associated and newly described type strains.</title>
        <authorList>
            <person name="Whitman W."/>
        </authorList>
    </citation>
    <scope>NUCLEOTIDE SEQUENCE [LARGE SCALE GENOMIC DNA]</scope>
    <source>
        <strain evidence="13 14">CECT 8976</strain>
    </source>
</reference>